<evidence type="ECO:0000259" key="2">
    <source>
        <dbReference type="PROSITE" id="PS50279"/>
    </source>
</evidence>
<dbReference type="OrthoDB" id="4473401at2759"/>
<organism evidence="3 4">
    <name type="scientific">Caenorhabditis angaria</name>
    <dbReference type="NCBI Taxonomy" id="860376"/>
    <lineage>
        <taxon>Eukaryota</taxon>
        <taxon>Metazoa</taxon>
        <taxon>Ecdysozoa</taxon>
        <taxon>Nematoda</taxon>
        <taxon>Chromadorea</taxon>
        <taxon>Rhabditida</taxon>
        <taxon>Rhabditina</taxon>
        <taxon>Rhabditomorpha</taxon>
        <taxon>Rhabditoidea</taxon>
        <taxon>Rhabditidae</taxon>
        <taxon>Peloderinae</taxon>
        <taxon>Caenorhabditis</taxon>
    </lineage>
</organism>
<evidence type="ECO:0000313" key="4">
    <source>
        <dbReference type="Proteomes" id="UP001152747"/>
    </source>
</evidence>
<dbReference type="EMBL" id="CANHGI010000005">
    <property type="protein sequence ID" value="CAI5450256.1"/>
    <property type="molecule type" value="Genomic_DNA"/>
</dbReference>
<proteinExistence type="predicted"/>
<feature type="domain" description="BPTI/Kunitz inhibitor" evidence="2">
    <location>
        <begin position="23"/>
        <end position="78"/>
    </location>
</feature>
<dbReference type="InterPro" id="IPR036880">
    <property type="entry name" value="Kunitz_BPTI_sf"/>
</dbReference>
<dbReference type="Gene3D" id="4.10.410.10">
    <property type="entry name" value="Pancreatic trypsin inhibitor Kunitz domain"/>
    <property type="match status" value="1"/>
</dbReference>
<dbReference type="SMART" id="SM00131">
    <property type="entry name" value="KU"/>
    <property type="match status" value="1"/>
</dbReference>
<evidence type="ECO:0000313" key="3">
    <source>
        <dbReference type="EMBL" id="CAI5450256.1"/>
    </source>
</evidence>
<dbReference type="Pfam" id="PF00014">
    <property type="entry name" value="Kunitz_BPTI"/>
    <property type="match status" value="1"/>
</dbReference>
<dbReference type="PROSITE" id="PS50279">
    <property type="entry name" value="BPTI_KUNITZ_2"/>
    <property type="match status" value="1"/>
</dbReference>
<accession>A0A9P1IT35</accession>
<keyword evidence="4" id="KW-1185">Reference proteome</keyword>
<feature type="chain" id="PRO_5040273364" description="BPTI/Kunitz inhibitor domain-containing protein" evidence="1">
    <location>
        <begin position="18"/>
        <end position="172"/>
    </location>
</feature>
<dbReference type="PROSITE" id="PS00280">
    <property type="entry name" value="BPTI_KUNITZ_1"/>
    <property type="match status" value="1"/>
</dbReference>
<feature type="signal peptide" evidence="1">
    <location>
        <begin position="1"/>
        <end position="17"/>
    </location>
</feature>
<gene>
    <name evidence="3" type="ORF">CAMP_LOCUS12893</name>
</gene>
<keyword evidence="1" id="KW-0732">Signal</keyword>
<comment type="caution">
    <text evidence="3">The sequence shown here is derived from an EMBL/GenBank/DDBJ whole genome shotgun (WGS) entry which is preliminary data.</text>
</comment>
<evidence type="ECO:0000256" key="1">
    <source>
        <dbReference type="SAM" id="SignalP"/>
    </source>
</evidence>
<dbReference type="GO" id="GO:0004867">
    <property type="term" value="F:serine-type endopeptidase inhibitor activity"/>
    <property type="evidence" value="ECO:0007669"/>
    <property type="project" value="InterPro"/>
</dbReference>
<dbReference type="Proteomes" id="UP001152747">
    <property type="component" value="Unassembled WGS sequence"/>
</dbReference>
<dbReference type="SUPFAM" id="SSF57362">
    <property type="entry name" value="BPTI-like"/>
    <property type="match status" value="1"/>
</dbReference>
<dbReference type="InterPro" id="IPR020901">
    <property type="entry name" value="Prtase_inh_Kunz-CS"/>
</dbReference>
<reference evidence="3" key="1">
    <citation type="submission" date="2022-11" db="EMBL/GenBank/DDBJ databases">
        <authorList>
            <person name="Kikuchi T."/>
        </authorList>
    </citation>
    <scope>NUCLEOTIDE SEQUENCE</scope>
    <source>
        <strain evidence="3">PS1010</strain>
    </source>
</reference>
<dbReference type="InterPro" id="IPR052861">
    <property type="entry name" value="BPTI/Kunitz_domain"/>
</dbReference>
<dbReference type="InterPro" id="IPR002223">
    <property type="entry name" value="Kunitz_BPTI"/>
</dbReference>
<dbReference type="PANTHER" id="PTHR47248">
    <property type="entry name" value="PROTEIN CBG06772"/>
    <property type="match status" value="1"/>
</dbReference>
<dbReference type="AlphaFoldDB" id="A0A9P1IT35"/>
<name>A0A9P1IT35_9PELO</name>
<dbReference type="PANTHER" id="PTHR47248:SF4">
    <property type="entry name" value="BPTI_KUNITZ INHIBITOR DOMAIN-CONTAINING PROTEIN"/>
    <property type="match status" value="1"/>
</dbReference>
<protein>
    <recommendedName>
        <fullName evidence="2">BPTI/Kunitz inhibitor domain-containing protein</fullName>
    </recommendedName>
</protein>
<sequence length="172" mass="18869">MCGVLLLIFALIFSSSALVPDVCAPKLDLGCPKPNATQKSEIRWHFDPELEQCFAFKYTGCGGNSNNFNTQTLCEALCLAVDRQTCPANTKPSSTCEAEKDCAPSEYCKNRIMGSSICCSKEVRTKFEHNFEICPQGKQLVGQDFLGKSCKSNFCPENSTCHDGAYFAVCCK</sequence>